<keyword evidence="1" id="KW-1133">Transmembrane helix</keyword>
<evidence type="ECO:0000313" key="3">
    <source>
        <dbReference type="Proteomes" id="UP001595462"/>
    </source>
</evidence>
<dbReference type="Proteomes" id="UP001595462">
    <property type="component" value="Unassembled WGS sequence"/>
</dbReference>
<keyword evidence="1" id="KW-0812">Transmembrane</keyword>
<sequence length="88" mass="10284">MLIERNPKQYRRPSGRRLFWARVLYVVCAATLVPSLFMHPHGEFSFSELPAFHALLAFVTGCVLVLVAQFMRRLLIRPEDYYSDHEDS</sequence>
<evidence type="ECO:0000256" key="1">
    <source>
        <dbReference type="SAM" id="Phobius"/>
    </source>
</evidence>
<keyword evidence="1" id="KW-0472">Membrane</keyword>
<evidence type="ECO:0000313" key="2">
    <source>
        <dbReference type="EMBL" id="MFC3104784.1"/>
    </source>
</evidence>
<feature type="transmembrane region" description="Helical" evidence="1">
    <location>
        <begin position="20"/>
        <end position="39"/>
    </location>
</feature>
<dbReference type="RefSeq" id="WP_380690264.1">
    <property type="nucleotide sequence ID" value="NZ_JBHRSS010000006.1"/>
</dbReference>
<proteinExistence type="predicted"/>
<name>A0ABV7EPV6_9GAMM</name>
<comment type="caution">
    <text evidence="2">The sequence shown here is derived from an EMBL/GenBank/DDBJ whole genome shotgun (WGS) entry which is preliminary data.</text>
</comment>
<organism evidence="2 3">
    <name type="scientific">Salinisphaera aquimarina</name>
    <dbReference type="NCBI Taxonomy" id="2094031"/>
    <lineage>
        <taxon>Bacteria</taxon>
        <taxon>Pseudomonadati</taxon>
        <taxon>Pseudomonadota</taxon>
        <taxon>Gammaproteobacteria</taxon>
        <taxon>Salinisphaerales</taxon>
        <taxon>Salinisphaeraceae</taxon>
        <taxon>Salinisphaera</taxon>
    </lineage>
</organism>
<gene>
    <name evidence="2" type="ORF">ACFOSU_12910</name>
</gene>
<protein>
    <submittedName>
        <fullName evidence="2">Uncharacterized protein</fullName>
    </submittedName>
</protein>
<accession>A0ABV7EPV6</accession>
<keyword evidence="3" id="KW-1185">Reference proteome</keyword>
<dbReference type="EMBL" id="JBHRSS010000006">
    <property type="protein sequence ID" value="MFC3104784.1"/>
    <property type="molecule type" value="Genomic_DNA"/>
</dbReference>
<reference evidence="3" key="1">
    <citation type="journal article" date="2019" name="Int. J. Syst. Evol. Microbiol.">
        <title>The Global Catalogue of Microorganisms (GCM) 10K type strain sequencing project: providing services to taxonomists for standard genome sequencing and annotation.</title>
        <authorList>
            <consortium name="The Broad Institute Genomics Platform"/>
            <consortium name="The Broad Institute Genome Sequencing Center for Infectious Disease"/>
            <person name="Wu L."/>
            <person name="Ma J."/>
        </authorList>
    </citation>
    <scope>NUCLEOTIDE SEQUENCE [LARGE SCALE GENOMIC DNA]</scope>
    <source>
        <strain evidence="3">KCTC 52640</strain>
    </source>
</reference>
<feature type="transmembrane region" description="Helical" evidence="1">
    <location>
        <begin position="51"/>
        <end position="71"/>
    </location>
</feature>